<protein>
    <submittedName>
        <fullName evidence="3">Uncharacterized protein</fullName>
    </submittedName>
</protein>
<feature type="transmembrane region" description="Helical" evidence="2">
    <location>
        <begin position="41"/>
        <end position="64"/>
    </location>
</feature>
<dbReference type="PANTHER" id="PTHR28187">
    <property type="entry name" value="PROTEIN RCR1-RELATED"/>
    <property type="match status" value="1"/>
</dbReference>
<evidence type="ECO:0000313" key="4">
    <source>
        <dbReference type="Proteomes" id="UP000672032"/>
    </source>
</evidence>
<keyword evidence="2" id="KW-1133">Transmembrane helix</keyword>
<evidence type="ECO:0000313" key="3">
    <source>
        <dbReference type="EMBL" id="QSZ35663.1"/>
    </source>
</evidence>
<name>A0A8A3PKX1_9HELO</name>
<keyword evidence="4" id="KW-1185">Reference proteome</keyword>
<dbReference type="InterPro" id="IPR020999">
    <property type="entry name" value="Chitin_synth_reg_RCR"/>
</dbReference>
<keyword evidence="2" id="KW-0812">Transmembrane</keyword>
<reference evidence="3" key="1">
    <citation type="submission" date="2020-10" db="EMBL/GenBank/DDBJ databases">
        <title>Genome Sequence of Monilinia vaccinii-corymbosi Sheds Light on Mummy Berry Disease Infection of Blueberry and Mating Type.</title>
        <authorList>
            <person name="Yow A.G."/>
            <person name="Zhang Y."/>
            <person name="Bansal K."/>
            <person name="Eacker S.M."/>
            <person name="Sullivan S."/>
            <person name="Liachko I."/>
            <person name="Cubeta M.A."/>
            <person name="Rollins J.A."/>
            <person name="Ashrafi H."/>
        </authorList>
    </citation>
    <scope>NUCLEOTIDE SEQUENCE</scope>
    <source>
        <strain evidence="3">RL-1</strain>
    </source>
</reference>
<evidence type="ECO:0000256" key="2">
    <source>
        <dbReference type="SAM" id="Phobius"/>
    </source>
</evidence>
<sequence>MAVLGQAIAKRQSNGLGYDYDDDDIYNCDRYGNCYSTWGSWGRWVVLALIIVAFVLLAFGFSCLNSRRRRRQGIQPMYGTGWMAKPPPYGQHPQPAAAYNYGPPPPMYTQAGPIAPQQTGTTFNSNDGYYAHHGQQGGIELQQPAHAYTRGDNVYQPPAGPPPGTKADN</sequence>
<feature type="compositionally biased region" description="Pro residues" evidence="1">
    <location>
        <begin position="158"/>
        <end position="169"/>
    </location>
</feature>
<evidence type="ECO:0000256" key="1">
    <source>
        <dbReference type="SAM" id="MobiDB-lite"/>
    </source>
</evidence>
<gene>
    <name evidence="3" type="ORF">DSL72_006785</name>
</gene>
<keyword evidence="2" id="KW-0472">Membrane</keyword>
<organism evidence="3 4">
    <name type="scientific">Monilinia vaccinii-corymbosi</name>
    <dbReference type="NCBI Taxonomy" id="61207"/>
    <lineage>
        <taxon>Eukaryota</taxon>
        <taxon>Fungi</taxon>
        <taxon>Dikarya</taxon>
        <taxon>Ascomycota</taxon>
        <taxon>Pezizomycotina</taxon>
        <taxon>Leotiomycetes</taxon>
        <taxon>Helotiales</taxon>
        <taxon>Sclerotiniaceae</taxon>
        <taxon>Monilinia</taxon>
    </lineage>
</organism>
<dbReference type="AlphaFoldDB" id="A0A8A3PKX1"/>
<proteinExistence type="predicted"/>
<dbReference type="EMBL" id="CP063410">
    <property type="protein sequence ID" value="QSZ35663.1"/>
    <property type="molecule type" value="Genomic_DNA"/>
</dbReference>
<dbReference type="PANTHER" id="PTHR28187:SF1">
    <property type="entry name" value="PROTEIN RCR1-RELATED"/>
    <property type="match status" value="1"/>
</dbReference>
<accession>A0A8A3PKX1</accession>
<dbReference type="OrthoDB" id="3556830at2759"/>
<dbReference type="Pfam" id="PF12273">
    <property type="entry name" value="RCR"/>
    <property type="match status" value="1"/>
</dbReference>
<dbReference type="Proteomes" id="UP000672032">
    <property type="component" value="Chromosome 6"/>
</dbReference>
<dbReference type="GO" id="GO:0016192">
    <property type="term" value="P:vesicle-mediated transport"/>
    <property type="evidence" value="ECO:0007669"/>
    <property type="project" value="TreeGrafter"/>
</dbReference>
<feature type="region of interest" description="Disordered" evidence="1">
    <location>
        <begin position="133"/>
        <end position="169"/>
    </location>
</feature>